<keyword evidence="2" id="KW-0812">Transmembrane</keyword>
<keyword evidence="2" id="KW-0472">Membrane</keyword>
<name>A0A317PMM2_9HYPH</name>
<evidence type="ECO:0000313" key="4">
    <source>
        <dbReference type="EMBL" id="PWW02195.1"/>
    </source>
</evidence>
<feature type="domain" description="Peptidoglycan binding-like" evidence="3">
    <location>
        <begin position="236"/>
        <end position="291"/>
    </location>
</feature>
<evidence type="ECO:0000256" key="2">
    <source>
        <dbReference type="SAM" id="Phobius"/>
    </source>
</evidence>
<protein>
    <submittedName>
        <fullName evidence="4">Peptidoglycan hydrolase-like protein with peptidoglycan-binding domain</fullName>
    </submittedName>
</protein>
<dbReference type="InterPro" id="IPR002477">
    <property type="entry name" value="Peptidoglycan-bd-like"/>
</dbReference>
<keyword evidence="2" id="KW-1133">Transmembrane helix</keyword>
<dbReference type="OrthoDB" id="9816507at2"/>
<accession>A0A317PMM2</accession>
<dbReference type="Pfam" id="PF01471">
    <property type="entry name" value="PG_binding_1"/>
    <property type="match status" value="2"/>
</dbReference>
<reference evidence="4 5" key="1">
    <citation type="submission" date="2018-05" db="EMBL/GenBank/DDBJ databases">
        <title>Genomic Encyclopedia of Type Strains, Phase IV (KMG-IV): sequencing the most valuable type-strain genomes for metagenomic binning, comparative biology and taxonomic classification.</title>
        <authorList>
            <person name="Goeker M."/>
        </authorList>
    </citation>
    <scope>NUCLEOTIDE SEQUENCE [LARGE SCALE GENOMIC DNA]</scope>
    <source>
        <strain evidence="4 5">DSM 16791</strain>
    </source>
</reference>
<evidence type="ECO:0000256" key="1">
    <source>
        <dbReference type="SAM" id="MobiDB-lite"/>
    </source>
</evidence>
<keyword evidence="4" id="KW-0378">Hydrolase</keyword>
<proteinExistence type="predicted"/>
<dbReference type="SUPFAM" id="SSF47090">
    <property type="entry name" value="PGBD-like"/>
    <property type="match status" value="2"/>
</dbReference>
<dbReference type="InterPro" id="IPR036366">
    <property type="entry name" value="PGBDSf"/>
</dbReference>
<feature type="domain" description="Peptidoglycan binding-like" evidence="3">
    <location>
        <begin position="138"/>
        <end position="189"/>
    </location>
</feature>
<organism evidence="4 5">
    <name type="scientific">Hoeflea marina</name>
    <dbReference type="NCBI Taxonomy" id="274592"/>
    <lineage>
        <taxon>Bacteria</taxon>
        <taxon>Pseudomonadati</taxon>
        <taxon>Pseudomonadota</taxon>
        <taxon>Alphaproteobacteria</taxon>
        <taxon>Hyphomicrobiales</taxon>
        <taxon>Rhizobiaceae</taxon>
        <taxon>Hoeflea</taxon>
    </lineage>
</organism>
<dbReference type="RefSeq" id="WP_110031898.1">
    <property type="nucleotide sequence ID" value="NZ_QGTR01000002.1"/>
</dbReference>
<dbReference type="InterPro" id="IPR036365">
    <property type="entry name" value="PGBD-like_sf"/>
</dbReference>
<feature type="transmembrane region" description="Helical" evidence="2">
    <location>
        <begin position="34"/>
        <end position="55"/>
    </location>
</feature>
<dbReference type="EMBL" id="QGTR01000002">
    <property type="protein sequence ID" value="PWW02195.1"/>
    <property type="molecule type" value="Genomic_DNA"/>
</dbReference>
<comment type="caution">
    <text evidence="4">The sequence shown here is derived from an EMBL/GenBank/DDBJ whole genome shotgun (WGS) entry which is preliminary data.</text>
</comment>
<gene>
    <name evidence="4" type="ORF">DFR52_102863</name>
</gene>
<dbReference type="Proteomes" id="UP000246352">
    <property type="component" value="Unassembled WGS sequence"/>
</dbReference>
<sequence length="297" mass="30796">MTRQRALPDPYDDQPRFGGLMAGVGNLLAAHPSLAGGAAAFAVIFGFVSANALWYQPGRHPAPILKTREVSSAAAPELSSAARKAMQEALADMAARQVTTYRITEGDNASTGSIPVPEIAGQDQPEALTATGSAPARNPLVADIQAELSSRGLYPGDIDGLMGPQSATAIRAYQKQAGLPETGEPTSGLLMSLLARSGTTAKPVDLPSAPPKPALKTDARAAAPVTMPAPAATGESELVRRIQSGLSNIAYADITVDGVAGSQTRNAIRAFEKHYRLPETGQPNSNVLKKLLEIGAL</sequence>
<feature type="region of interest" description="Disordered" evidence="1">
    <location>
        <begin position="200"/>
        <end position="236"/>
    </location>
</feature>
<evidence type="ECO:0000259" key="3">
    <source>
        <dbReference type="Pfam" id="PF01471"/>
    </source>
</evidence>
<dbReference type="GO" id="GO:0016787">
    <property type="term" value="F:hydrolase activity"/>
    <property type="evidence" value="ECO:0007669"/>
    <property type="project" value="UniProtKB-KW"/>
</dbReference>
<dbReference type="Gene3D" id="1.10.101.10">
    <property type="entry name" value="PGBD-like superfamily/PGBD"/>
    <property type="match status" value="2"/>
</dbReference>
<feature type="compositionally biased region" description="Low complexity" evidence="1">
    <location>
        <begin position="220"/>
        <end position="232"/>
    </location>
</feature>
<keyword evidence="5" id="KW-1185">Reference proteome</keyword>
<evidence type="ECO:0000313" key="5">
    <source>
        <dbReference type="Proteomes" id="UP000246352"/>
    </source>
</evidence>
<dbReference type="AlphaFoldDB" id="A0A317PMM2"/>